<evidence type="ECO:0000313" key="3">
    <source>
        <dbReference type="EMBL" id="OGG53183.1"/>
    </source>
</evidence>
<keyword evidence="2" id="KW-0560">Oxidoreductase</keyword>
<sequence length="327" mass="35768">MNAPPKTFIRVPHRDLQTFVSEAAQTVGLPKEKAELLADLLAGNDLRGVFSHGSQQIADYARLMRDGRLNPHPQVRVSQETPTSLLVDGDGGLGYFPAHEGTLRVIEKARQQGIAVMQTRNHGHFGAAGLYSRMTVKHDLLAFVTSGHQLNLSPGRPVFEAAGGSPMSFCAPAGEEDALVLDFGAMHDLYSGSPHRDDIARIAPGLVFRCIGMGAICQTWGGFLAGVPLDEARARKQFSGANQGSLVIAFRVDLFMPVEQFKREMDEYVRRVAALKPLEGFDRVYLPGGIEAARERAWRQEGVPVGPEHQKRLEKLAEELGIGVPWK</sequence>
<dbReference type="Pfam" id="PF02615">
    <property type="entry name" value="Ldh_2"/>
    <property type="match status" value="2"/>
</dbReference>
<dbReference type="Gene3D" id="1.10.1530.10">
    <property type="match status" value="1"/>
</dbReference>
<evidence type="ECO:0000313" key="4">
    <source>
        <dbReference type="Proteomes" id="UP000178606"/>
    </source>
</evidence>
<dbReference type="AlphaFoldDB" id="A0A1F6CVJ2"/>
<dbReference type="PANTHER" id="PTHR11091">
    <property type="entry name" value="OXIDOREDUCTASE-RELATED"/>
    <property type="match status" value="1"/>
</dbReference>
<dbReference type="InterPro" id="IPR003767">
    <property type="entry name" value="Malate/L-lactate_DH-like"/>
</dbReference>
<dbReference type="GO" id="GO:0016491">
    <property type="term" value="F:oxidoreductase activity"/>
    <property type="evidence" value="ECO:0007669"/>
    <property type="project" value="UniProtKB-KW"/>
</dbReference>
<accession>A0A1F6CVJ2</accession>
<comment type="similarity">
    <text evidence="1">Belongs to the LDH2/MDH2 oxidoreductase family.</text>
</comment>
<dbReference type="Gene3D" id="3.30.1370.60">
    <property type="entry name" value="Hypothetical oxidoreductase yiak, domain 2"/>
    <property type="match status" value="1"/>
</dbReference>
<dbReference type="SUPFAM" id="SSF89733">
    <property type="entry name" value="L-sulfolactate dehydrogenase-like"/>
    <property type="match status" value="1"/>
</dbReference>
<organism evidence="3 4">
    <name type="scientific">Handelsmanbacteria sp. (strain RIFCSPLOWO2_12_FULL_64_10)</name>
    <dbReference type="NCBI Taxonomy" id="1817868"/>
    <lineage>
        <taxon>Bacteria</taxon>
        <taxon>Candidatus Handelsmaniibacteriota</taxon>
    </lineage>
</organism>
<dbReference type="InterPro" id="IPR043144">
    <property type="entry name" value="Mal/L-sulf/L-lact_DH-like_ah"/>
</dbReference>
<evidence type="ECO:0000256" key="1">
    <source>
        <dbReference type="ARBA" id="ARBA00006056"/>
    </source>
</evidence>
<evidence type="ECO:0008006" key="5">
    <source>
        <dbReference type="Google" id="ProtNLM"/>
    </source>
</evidence>
<dbReference type="PANTHER" id="PTHR11091:SF0">
    <property type="entry name" value="MALATE DEHYDROGENASE"/>
    <property type="match status" value="1"/>
</dbReference>
<proteinExistence type="inferred from homology"/>
<evidence type="ECO:0000256" key="2">
    <source>
        <dbReference type="ARBA" id="ARBA00023002"/>
    </source>
</evidence>
<comment type="caution">
    <text evidence="3">The sequence shown here is derived from an EMBL/GenBank/DDBJ whole genome shotgun (WGS) entry which is preliminary data.</text>
</comment>
<dbReference type="Proteomes" id="UP000178606">
    <property type="component" value="Unassembled WGS sequence"/>
</dbReference>
<reference evidence="3 4" key="1">
    <citation type="journal article" date="2016" name="Nat. Commun.">
        <title>Thousands of microbial genomes shed light on interconnected biogeochemical processes in an aquifer system.</title>
        <authorList>
            <person name="Anantharaman K."/>
            <person name="Brown C.T."/>
            <person name="Hug L.A."/>
            <person name="Sharon I."/>
            <person name="Castelle C.J."/>
            <person name="Probst A.J."/>
            <person name="Thomas B.C."/>
            <person name="Singh A."/>
            <person name="Wilkins M.J."/>
            <person name="Karaoz U."/>
            <person name="Brodie E.L."/>
            <person name="Williams K.H."/>
            <person name="Hubbard S.S."/>
            <person name="Banfield J.F."/>
        </authorList>
    </citation>
    <scope>NUCLEOTIDE SEQUENCE [LARGE SCALE GENOMIC DNA]</scope>
    <source>
        <strain evidence="4">RIFCSPLOWO2_12_FULL_64_10</strain>
    </source>
</reference>
<gene>
    <name evidence="3" type="ORF">A3F84_13560</name>
</gene>
<dbReference type="InterPro" id="IPR036111">
    <property type="entry name" value="Mal/L-sulfo/L-lacto_DH-like_sf"/>
</dbReference>
<dbReference type="InterPro" id="IPR043143">
    <property type="entry name" value="Mal/L-sulf/L-lact_DH-like_NADP"/>
</dbReference>
<name>A0A1F6CVJ2_HANXR</name>
<dbReference type="EMBL" id="MFKF01000125">
    <property type="protein sequence ID" value="OGG53183.1"/>
    <property type="molecule type" value="Genomic_DNA"/>
</dbReference>
<protein>
    <recommendedName>
        <fullName evidence="5">Lactate dehydrogenase</fullName>
    </recommendedName>
</protein>